<name>A0A9W7KVJ6_9STRA</name>
<dbReference type="EMBL" id="BRXW01000189">
    <property type="protein sequence ID" value="GMI13248.1"/>
    <property type="molecule type" value="Genomic_DNA"/>
</dbReference>
<reference evidence="2" key="1">
    <citation type="journal article" date="2023" name="Commun. Biol.">
        <title>Genome analysis of Parmales, the sister group of diatoms, reveals the evolutionary specialization of diatoms from phago-mixotrophs to photoautotrophs.</title>
        <authorList>
            <person name="Ban H."/>
            <person name="Sato S."/>
            <person name="Yoshikawa S."/>
            <person name="Yamada K."/>
            <person name="Nakamura Y."/>
            <person name="Ichinomiya M."/>
            <person name="Sato N."/>
            <person name="Blanc-Mathieu R."/>
            <person name="Endo H."/>
            <person name="Kuwata A."/>
            <person name="Ogata H."/>
        </authorList>
    </citation>
    <scope>NUCLEOTIDE SEQUENCE [LARGE SCALE GENOMIC DNA]</scope>
    <source>
        <strain evidence="2">NIES 3700</strain>
    </source>
</reference>
<evidence type="ECO:0000313" key="1">
    <source>
        <dbReference type="EMBL" id="GMI13248.1"/>
    </source>
</evidence>
<evidence type="ECO:0000313" key="2">
    <source>
        <dbReference type="Proteomes" id="UP001165122"/>
    </source>
</evidence>
<keyword evidence="2" id="KW-1185">Reference proteome</keyword>
<comment type="caution">
    <text evidence="1">The sequence shown here is derived from an EMBL/GenBank/DDBJ whole genome shotgun (WGS) entry which is preliminary data.</text>
</comment>
<organism evidence="1 2">
    <name type="scientific">Triparma laevis f. longispina</name>
    <dbReference type="NCBI Taxonomy" id="1714387"/>
    <lineage>
        <taxon>Eukaryota</taxon>
        <taxon>Sar</taxon>
        <taxon>Stramenopiles</taxon>
        <taxon>Ochrophyta</taxon>
        <taxon>Bolidophyceae</taxon>
        <taxon>Parmales</taxon>
        <taxon>Triparmaceae</taxon>
        <taxon>Triparma</taxon>
    </lineage>
</organism>
<proteinExistence type="predicted"/>
<dbReference type="InterPro" id="IPR045287">
    <property type="entry name" value="PAB"/>
</dbReference>
<dbReference type="PANTHER" id="PTHR35115">
    <property type="entry name" value="CYCLIN DELTA-3"/>
    <property type="match status" value="1"/>
</dbReference>
<protein>
    <submittedName>
        <fullName evidence="1">Uncharacterized protein</fullName>
    </submittedName>
</protein>
<dbReference type="Proteomes" id="UP001165122">
    <property type="component" value="Unassembled WGS sequence"/>
</dbReference>
<sequence length="368" mass="41426">MFSPTLRLSFRSTNLILNCRRSICGIIEPHISIIELFKSTINTLGSTYDLNSHTSLNPYNIVNDSKLSNEFIVNVPPVSPSTSLTFHDSNDSNDSKYHPLTYPIASQNELTLSLLFDPEALNSSPKVCTTQHGGGFELLSDDLDSYVLRLITYFDLKEPEEEKTIDSINLYNAHQLKQGKPEYVSGEIKKFEKYGHSKYAALRVGPFKDIYERLSIEKYLKKSTELDILSSAEVCNGKFGSASNFLFYSRMLKCLPNREDECRDAGRNVIKTNWGVASLGVHFESEFKEVEELAGLEMGLGEFWGKVKDSESEQANKDEEQTPRDKAIEAGRNLLDDVAFKGGDWESCRADLRSIYKEGGMNAIADFI</sequence>
<accession>A0A9W7KVJ6</accession>
<gene>
    <name evidence="1" type="ORF">TrLO_g11442</name>
</gene>
<dbReference type="OrthoDB" id="10555273at2759"/>
<dbReference type="AlphaFoldDB" id="A0A9W7KVJ6"/>
<dbReference type="PANTHER" id="PTHR35115:SF1">
    <property type="entry name" value="PROTEIN IN CHLOROPLAST ATPASE BIOGENESIS, CHLOROPLASTIC"/>
    <property type="match status" value="1"/>
</dbReference>